<keyword evidence="1" id="KW-0732">Signal</keyword>
<dbReference type="InterPro" id="IPR002502">
    <property type="entry name" value="Amidase_domain"/>
</dbReference>
<proteinExistence type="predicted"/>
<dbReference type="InterPro" id="IPR036505">
    <property type="entry name" value="Amidase/PGRP_sf"/>
</dbReference>
<feature type="domain" description="N-acetylmuramoyl-L-alanine amidase" evidence="2">
    <location>
        <begin position="59"/>
        <end position="209"/>
    </location>
</feature>
<evidence type="ECO:0000256" key="1">
    <source>
        <dbReference type="SAM" id="SignalP"/>
    </source>
</evidence>
<dbReference type="RefSeq" id="WP_172356007.1">
    <property type="nucleotide sequence ID" value="NZ_BLLH01000003.1"/>
</dbReference>
<dbReference type="GO" id="GO:0009253">
    <property type="term" value="P:peptidoglycan catabolic process"/>
    <property type="evidence" value="ECO:0007669"/>
    <property type="project" value="InterPro"/>
</dbReference>
<dbReference type="SMART" id="SM00644">
    <property type="entry name" value="Ami_2"/>
    <property type="match status" value="1"/>
</dbReference>
<protein>
    <recommendedName>
        <fullName evidence="2">N-acetylmuramoyl-L-alanine amidase domain-containing protein</fullName>
    </recommendedName>
</protein>
<comment type="caution">
    <text evidence="3">The sequence shown here is derived from an EMBL/GenBank/DDBJ whole genome shotgun (WGS) entry which is preliminary data.</text>
</comment>
<evidence type="ECO:0000313" key="4">
    <source>
        <dbReference type="Proteomes" id="UP000475928"/>
    </source>
</evidence>
<evidence type="ECO:0000259" key="2">
    <source>
        <dbReference type="SMART" id="SM00644"/>
    </source>
</evidence>
<dbReference type="CDD" id="cd06583">
    <property type="entry name" value="PGRP"/>
    <property type="match status" value="1"/>
</dbReference>
<feature type="signal peptide" evidence="1">
    <location>
        <begin position="1"/>
        <end position="27"/>
    </location>
</feature>
<sequence length="481" mass="53271">MKSINKKIITVIIFQFALILTVMTAHASVVNQAIISQKIQPVQEKMQLGGIYSQNSAKNGGINMSYAAGKPQLVIIHDVGVDGGSIQNSISYMIRTQENAFVHAFVDGSQLITIADTAKKAWGAGIYGNRYGIQIEQMRVGSRDAFYKQIATLANWTSIQLLKYNMGAPKLMTSPNTVSPNPSSPLDGNIATHKMISYKWGGTDHTDPDEYWARFGYDANQFTELVTYYYNINKINYTPEIKSTAIEGNPATGTFKVRVKTNAATTTVKVPVWSNQNGQDDIVWYDAKKVGTGEFLATVSLALHGYESGNYSIAAYAYAGNNTAGVTISNDYAISLQALPNGQNRMYRIYNQNSGEHFYTASLPELRSLVVTNGWHYEGIGWLAPEKSTVPVYRVYNKNAGDHHYTTNVNEKNSLVKAGWKYEGIGWYSDDKKTVPVYRAYNKNAKAGSHNYTVNLAEQQNLIKLGWRNEGIGWYALGTGN</sequence>
<dbReference type="Proteomes" id="UP000475928">
    <property type="component" value="Unassembled WGS sequence"/>
</dbReference>
<dbReference type="GO" id="GO:0008745">
    <property type="term" value="F:N-acetylmuramoyl-L-alanine amidase activity"/>
    <property type="evidence" value="ECO:0007669"/>
    <property type="project" value="InterPro"/>
</dbReference>
<dbReference type="Pfam" id="PF18885">
    <property type="entry name" value="DUF5648"/>
    <property type="match status" value="1"/>
</dbReference>
<feature type="chain" id="PRO_5025420004" description="N-acetylmuramoyl-L-alanine amidase domain-containing protein" evidence="1">
    <location>
        <begin position="28"/>
        <end position="481"/>
    </location>
</feature>
<dbReference type="InterPro" id="IPR043708">
    <property type="entry name" value="DUF5648"/>
</dbReference>
<name>A0A6A0B4Z5_9LACT</name>
<reference evidence="3 4" key="1">
    <citation type="submission" date="2020-02" db="EMBL/GenBank/DDBJ databases">
        <title>Draft genome sequence of Lactococcus sp. Hs20B0-1.</title>
        <authorList>
            <person name="Noda S."/>
            <person name="Yuki M."/>
            <person name="Ohkuma M."/>
        </authorList>
    </citation>
    <scope>NUCLEOTIDE SEQUENCE [LARGE SCALE GENOMIC DNA]</scope>
    <source>
        <strain evidence="3 4">Hs20B0-1</strain>
    </source>
</reference>
<dbReference type="Pfam" id="PF08481">
    <property type="entry name" value="GBS_Bsp-like"/>
    <property type="match status" value="1"/>
</dbReference>
<dbReference type="AlphaFoldDB" id="A0A6A0B4Z5"/>
<organism evidence="3 4">
    <name type="scientific">Pseudolactococcus insecticola</name>
    <dbReference type="NCBI Taxonomy" id="2709158"/>
    <lineage>
        <taxon>Bacteria</taxon>
        <taxon>Bacillati</taxon>
        <taxon>Bacillota</taxon>
        <taxon>Bacilli</taxon>
        <taxon>Lactobacillales</taxon>
        <taxon>Streptococcaceae</taxon>
        <taxon>Pseudolactococcus</taxon>
    </lineage>
</organism>
<gene>
    <name evidence="3" type="ORF">Hs20B_08570</name>
</gene>
<dbReference type="SUPFAM" id="SSF55846">
    <property type="entry name" value="N-acetylmuramoyl-L-alanine amidase-like"/>
    <property type="match status" value="1"/>
</dbReference>
<dbReference type="Gene3D" id="3.40.80.10">
    <property type="entry name" value="Peptidoglycan recognition protein-like"/>
    <property type="match status" value="1"/>
</dbReference>
<dbReference type="Gene3D" id="2.60.40.3760">
    <property type="match status" value="1"/>
</dbReference>
<evidence type="ECO:0000313" key="3">
    <source>
        <dbReference type="EMBL" id="GFH40459.1"/>
    </source>
</evidence>
<keyword evidence="4" id="KW-1185">Reference proteome</keyword>
<accession>A0A6A0B4Z5</accession>
<dbReference type="InterPro" id="IPR013688">
    <property type="entry name" value="GBS_Bsp-like"/>
</dbReference>
<dbReference type="EMBL" id="BLLH01000003">
    <property type="protein sequence ID" value="GFH40459.1"/>
    <property type="molecule type" value="Genomic_DNA"/>
</dbReference>